<proteinExistence type="inferred from homology"/>
<dbReference type="InterPro" id="IPR041079">
    <property type="entry name" value="Neuraminidase-like"/>
</dbReference>
<dbReference type="RefSeq" id="WP_177101034.1">
    <property type="nucleotide sequence ID" value="NZ_JACAQA010000010.1"/>
</dbReference>
<organism evidence="4 5">
    <name type="scientific">Pseudomonas gingeri</name>
    <dbReference type="NCBI Taxonomy" id="117681"/>
    <lineage>
        <taxon>Bacteria</taxon>
        <taxon>Pseudomonadati</taxon>
        <taxon>Pseudomonadota</taxon>
        <taxon>Gammaproteobacteria</taxon>
        <taxon>Pseudomonadales</taxon>
        <taxon>Pseudomonadaceae</taxon>
        <taxon>Pseudomonas</taxon>
    </lineage>
</organism>
<evidence type="ECO:0000259" key="3">
    <source>
        <dbReference type="PROSITE" id="PS51127"/>
    </source>
</evidence>
<dbReference type="SUPFAM" id="SSF49373">
    <property type="entry name" value="Invasin/intimin cell-adhesion fragments"/>
    <property type="match status" value="3"/>
</dbReference>
<dbReference type="Pfam" id="PF18413">
    <property type="entry name" value="Neuraminidase"/>
    <property type="match status" value="1"/>
</dbReference>
<protein>
    <submittedName>
        <fullName evidence="4">Ig-like domain-containing protein</fullName>
    </submittedName>
</protein>
<evidence type="ECO:0000313" key="5">
    <source>
        <dbReference type="Proteomes" id="UP000522864"/>
    </source>
</evidence>
<dbReference type="Gene3D" id="2.60.40.10">
    <property type="entry name" value="Immunoglobulins"/>
    <property type="match status" value="3"/>
</dbReference>
<dbReference type="Pfam" id="PF18276">
    <property type="entry name" value="TcA_TcB_BD"/>
    <property type="match status" value="1"/>
</dbReference>
<reference evidence="4 5" key="1">
    <citation type="submission" date="2020-04" db="EMBL/GenBank/DDBJ databases">
        <title>Molecular characterization of pseudomonads from Agaricus bisporus reveal novel blotch 2 pathogens in Western Europe.</title>
        <authorList>
            <person name="Taparia T."/>
            <person name="Krijger M."/>
            <person name="Haynes E."/>
            <person name="Elpinstone J.G."/>
            <person name="Noble R."/>
            <person name="Van Der Wolf J."/>
        </authorList>
    </citation>
    <scope>NUCLEOTIDE SEQUENCE [LARGE SCALE GENOMIC DNA]</scope>
    <source>
        <strain evidence="4 5">G9001</strain>
    </source>
</reference>
<dbReference type="Pfam" id="PF02369">
    <property type="entry name" value="Big_1"/>
    <property type="match status" value="1"/>
</dbReference>
<dbReference type="InterPro" id="IPR040840">
    <property type="entry name" value="TcA_TcB_BD"/>
</dbReference>
<dbReference type="GO" id="GO:0009279">
    <property type="term" value="C:cell outer membrane"/>
    <property type="evidence" value="ECO:0007669"/>
    <property type="project" value="TreeGrafter"/>
</dbReference>
<comment type="caution">
    <text evidence="4">The sequence shown here is derived from an EMBL/GenBank/DDBJ whole genome shotgun (WGS) entry which is preliminary data.</text>
</comment>
<dbReference type="InterPro" id="IPR008964">
    <property type="entry name" value="Invasin/intimin_cell_adhesion"/>
</dbReference>
<dbReference type="PANTHER" id="PTHR39576">
    <property type="entry name" value="ATTACHING AND EFFACING PROTEIN HOMOLOG-RELATED-RELATED"/>
    <property type="match status" value="1"/>
</dbReference>
<keyword evidence="2" id="KW-0175">Coiled coil</keyword>
<evidence type="ECO:0000313" key="4">
    <source>
        <dbReference type="EMBL" id="NWB86248.1"/>
    </source>
</evidence>
<evidence type="ECO:0000256" key="1">
    <source>
        <dbReference type="ARBA" id="ARBA00010116"/>
    </source>
</evidence>
<dbReference type="Proteomes" id="UP000522864">
    <property type="component" value="Unassembled WGS sequence"/>
</dbReference>
<dbReference type="InterPro" id="IPR003344">
    <property type="entry name" value="Big_1_dom"/>
</dbReference>
<feature type="domain" description="Big-1" evidence="3">
    <location>
        <begin position="1567"/>
        <end position="1661"/>
    </location>
</feature>
<sequence>MNSGIIHELEEQRRDALVAYYLGQIVPSSNTAAPLRLTTPEDLYEYLLIDNQVGAQVETSRVAQGIASLQQYIHAIYNGMEPGYPYGFSAEELRLWRESMSQYSIWAGYQMIEDYPENYIDPTLRLGKTSQFKTLENDLGQSRLTEDSVQVALKNYLSQFELVSNLKMVSGYIDGTDFRHANYYFVGRQNVEPFAPYWRKAAIDLSDSSTHVSPSAWSEWKTIDVAFEAGVTQVRPVVIRERLHVVWVEAGQPQINDDGHRTGKYFYSAKMAYKQLNDQWSPATILYTGLTSVNTLTDKLAAEVYIRSGAFSVAMDVRIASSPRLVVAFKLGANADLRVYDESFNQIILSVAEQNELSLVASSMFGNDPMRLQFPYVGIDSGSANIDWIIGSVMWDRESSYNYYPSPGEYPDALNSYLEFSATLHMSKNAQQELIGGKLEVQGACSSVRMERVDIKLSLQDRHVWEYSSPVGLCRVEVLWGVYYEGGQTWALCEMINHVLYFEEKINHSHVFSHDGTALVTIDQNTPCTPEGADWNSSFHNGRVRRMRYKIPLGLELDTLLPLTLEDVQEGASFKVVSTVALKWGGSVGGTFNFINKSNIFSETFAPLTRDFGVWYAYESDGAYMEERLGSAALTLNGAAKTPLFTKSWTGATNTSYAFPFGVAKSTDPGIGWNRFLVSLSPMLRDAPKVMTTAAGAQFLDLQALALDDLRYVRLNSLFAAELVTKAAFSVEAALSWESQHTEEPPVPGSSQAVPVDFNGANGRYFWELFFHAPHLVAQRLHSEFDYLGAETWYHHMFNPLARIQPLDPPPAVDYPYWCVRPLAQPDRPAEQFFGLGGLRDPDAIAYSVPSHYRKAIFTDYVKNLIARGDMLYRQLNRDALNEAKLLYVRALSLLGPLSKGRSISRWEPMPLVDAAAYDSALFSAFESSIQTLFAEDIPQHIQGDPWLRLIDAPWFRLPVNTQLLDLWDNLDLRLGNLRNNLTLDGKPLLLALYEAPANPFDLLRAQLAGEGGGARRLGSLAIIPPYRFRAMLPRVQGAVDTLIRFGEQVRGYMELRDRTQQEELLQAHVQELSEFAVTLQDQAIEQARSSRDALTASKAMVAARQDYYERLRREDVSGDEKLAMYERVVGGGITAGLAGATTAAQVMDAVTVNLVGTSGGVRKPAALAFAAITAVDAAAKGLVVHADFLTQKDQYRRRREEWDFMIEQAKAEIAVIDKQIDAQRIVIASANTGLRQAEKAREQAQIYYDFLKHRAAGPGLYQWLLSQMSTLYFQAYDAVLSMCLATESGWQYELGDHDTRFIPHDAWADNRQGLNAGEALKLGLLRMESAFLNRHERRLELTKTISLKALLKDYDPNAGRHGATPMATGWDAVLDQLRDHGEIPFKLNSSLFDKDYPGHYLRQLVGVSLSFPVVLGRYQDIHATLVQTRSSTLLKPSLGGVASLYSQAGELAADSDIELDPRHIVFNPRISQQIGLSSGLDDYGLFTLNFDDERYLPFEGTGAVSSWILSFPRHASAHQQEVFDSLTDIILQVRYLAVDGGKVLATQVEPLVQFVEAQDEVGRPATTALTVSTGTKLANGVDAYTVTVTAKDAEGRPLKDVLVMFPEIANASLQHVAGTTDAQGQCETTITSTMPGPKTVRATLFGGTAVAGSPKIVEFVADVSAQLSLEMLPDNKVVSDTEQNNRVYAKVRMSDGSPAPEGTLVTFDAVDDVVFNPTTCRTAGNTGKCTVSVGSTVAKTHTITARLEGDASVAQVDTTFLPKWYSPAACTLEPIEGTRLADGVDVHRATVTFRDVYGNPTPGMASTVYIRSPEVPGLTIDPLECHFEQGSATTSTNITSTLEGTYSITATFEDGAPIGQPQLARFVDNQG</sequence>
<name>A0A7Y7WU15_9PSED</name>
<dbReference type="PROSITE" id="PS51127">
    <property type="entry name" value="BIG1"/>
    <property type="match status" value="1"/>
</dbReference>
<dbReference type="InterPro" id="IPR051715">
    <property type="entry name" value="Intimin-Invasin_domain"/>
</dbReference>
<dbReference type="InterPro" id="IPR013783">
    <property type="entry name" value="Ig-like_fold"/>
</dbReference>
<comment type="similarity">
    <text evidence="1">Belongs to the intimin/invasin family.</text>
</comment>
<dbReference type="InterPro" id="IPR046839">
    <property type="entry name" value="ABC_toxin_N"/>
</dbReference>
<dbReference type="SMART" id="SM00634">
    <property type="entry name" value="BID_1"/>
    <property type="match status" value="3"/>
</dbReference>
<accession>A0A7Y7WU15</accession>
<gene>
    <name evidence="4" type="ORF">HX830_15330</name>
</gene>
<dbReference type="PANTHER" id="PTHR39576:SF2">
    <property type="entry name" value="ATTACHING AND EFFACING PROTEIN HOMOLOG-RELATED"/>
    <property type="match status" value="1"/>
</dbReference>
<dbReference type="Pfam" id="PF20220">
    <property type="entry name" value="ABC_toxin_N"/>
    <property type="match status" value="1"/>
</dbReference>
<dbReference type="EMBL" id="JACAQA010000010">
    <property type="protein sequence ID" value="NWB86248.1"/>
    <property type="molecule type" value="Genomic_DNA"/>
</dbReference>
<feature type="coiled-coil region" evidence="2">
    <location>
        <begin position="1193"/>
        <end position="1255"/>
    </location>
</feature>
<evidence type="ECO:0000256" key="2">
    <source>
        <dbReference type="SAM" id="Coils"/>
    </source>
</evidence>